<dbReference type="InterPro" id="IPR036388">
    <property type="entry name" value="WH-like_DNA-bd_sf"/>
</dbReference>
<protein>
    <submittedName>
        <fullName evidence="6">LysR family transcriptional regulator</fullName>
    </submittedName>
</protein>
<comment type="similarity">
    <text evidence="1">Belongs to the LysR transcriptional regulatory family.</text>
</comment>
<keyword evidence="3" id="KW-0238">DNA-binding</keyword>
<evidence type="ECO:0000256" key="3">
    <source>
        <dbReference type="ARBA" id="ARBA00023125"/>
    </source>
</evidence>
<evidence type="ECO:0000259" key="5">
    <source>
        <dbReference type="PROSITE" id="PS50931"/>
    </source>
</evidence>
<dbReference type="PROSITE" id="PS50931">
    <property type="entry name" value="HTH_LYSR"/>
    <property type="match status" value="1"/>
</dbReference>
<dbReference type="EMBL" id="WWCO01000044">
    <property type="protein sequence ID" value="MYM37639.1"/>
    <property type="molecule type" value="Genomic_DNA"/>
</dbReference>
<keyword evidence="2" id="KW-0805">Transcription regulation</keyword>
<dbReference type="CDD" id="cd08472">
    <property type="entry name" value="PBP2_CrgA_like_3"/>
    <property type="match status" value="1"/>
</dbReference>
<proteinExistence type="inferred from homology"/>
<accession>A0ABW9VDC7</accession>
<dbReference type="SUPFAM" id="SSF46785">
    <property type="entry name" value="Winged helix' DNA-binding domain"/>
    <property type="match status" value="1"/>
</dbReference>
<dbReference type="InterPro" id="IPR036390">
    <property type="entry name" value="WH_DNA-bd_sf"/>
</dbReference>
<organism evidence="6 7">
    <name type="scientific">Duganella lactea</name>
    <dbReference type="NCBI Taxonomy" id="2692173"/>
    <lineage>
        <taxon>Bacteria</taxon>
        <taxon>Pseudomonadati</taxon>
        <taxon>Pseudomonadota</taxon>
        <taxon>Betaproteobacteria</taxon>
        <taxon>Burkholderiales</taxon>
        <taxon>Oxalobacteraceae</taxon>
        <taxon>Telluria group</taxon>
        <taxon>Duganella</taxon>
    </lineage>
</organism>
<dbReference type="Pfam" id="PF00126">
    <property type="entry name" value="HTH_1"/>
    <property type="match status" value="1"/>
</dbReference>
<dbReference type="Proteomes" id="UP000449678">
    <property type="component" value="Unassembled WGS sequence"/>
</dbReference>
<evidence type="ECO:0000256" key="2">
    <source>
        <dbReference type="ARBA" id="ARBA00023015"/>
    </source>
</evidence>
<keyword evidence="7" id="KW-1185">Reference proteome</keyword>
<dbReference type="Gene3D" id="1.10.10.10">
    <property type="entry name" value="Winged helix-like DNA-binding domain superfamily/Winged helix DNA-binding domain"/>
    <property type="match status" value="1"/>
</dbReference>
<dbReference type="Pfam" id="PF03466">
    <property type="entry name" value="LysR_substrate"/>
    <property type="match status" value="1"/>
</dbReference>
<feature type="domain" description="HTH lysR-type" evidence="5">
    <location>
        <begin position="1"/>
        <end position="59"/>
    </location>
</feature>
<dbReference type="SUPFAM" id="SSF53850">
    <property type="entry name" value="Periplasmic binding protein-like II"/>
    <property type="match status" value="1"/>
</dbReference>
<dbReference type="RefSeq" id="WP_160992949.1">
    <property type="nucleotide sequence ID" value="NZ_WWCO01000044.1"/>
</dbReference>
<name>A0ABW9VDC7_9BURK</name>
<dbReference type="InterPro" id="IPR005119">
    <property type="entry name" value="LysR_subst-bd"/>
</dbReference>
<keyword evidence="4" id="KW-0804">Transcription</keyword>
<evidence type="ECO:0000256" key="4">
    <source>
        <dbReference type="ARBA" id="ARBA00023163"/>
    </source>
</evidence>
<dbReference type="PANTHER" id="PTHR30537:SF72">
    <property type="entry name" value="LYSR FAMILY TRANSCRIPTIONAL REGULATOR"/>
    <property type="match status" value="1"/>
</dbReference>
<gene>
    <name evidence="6" type="ORF">GTP38_25265</name>
</gene>
<comment type="caution">
    <text evidence="6">The sequence shown here is derived from an EMBL/GenBank/DDBJ whole genome shotgun (WGS) entry which is preliminary data.</text>
</comment>
<dbReference type="PANTHER" id="PTHR30537">
    <property type="entry name" value="HTH-TYPE TRANSCRIPTIONAL REGULATOR"/>
    <property type="match status" value="1"/>
</dbReference>
<evidence type="ECO:0000256" key="1">
    <source>
        <dbReference type="ARBA" id="ARBA00009437"/>
    </source>
</evidence>
<evidence type="ECO:0000313" key="6">
    <source>
        <dbReference type="EMBL" id="MYM37639.1"/>
    </source>
</evidence>
<sequence length="298" mass="33196">MDRVQAMQVFLRVVESRSFVRAAETLGLPASSVTGIIKRLEKHLQTRLLNRSTRNLSLTPEGERYFSRCREILDLIDDTESSLHSSAERPQGRLRVDMPGGIAHAVILPRLGEFQERYPDIYLMIGVNDRQVDLIQEGVDCVIRTGSLEDSTLVARRLGGLRWITCAAPSYLNEKGIPKVLEDLPQHRAVHYFSSTPRRGSALHFSEDGDRVTVPVPGTVAVNETELYIKLGLDGLGLIQLAELLVADHLRTGALVEVLADRRPTSVPVSLLYPHHRFLSPAMRAFADWTAELFGNVG</sequence>
<dbReference type="InterPro" id="IPR000847">
    <property type="entry name" value="LysR_HTH_N"/>
</dbReference>
<evidence type="ECO:0000313" key="7">
    <source>
        <dbReference type="Proteomes" id="UP000449678"/>
    </source>
</evidence>
<reference evidence="6 7" key="1">
    <citation type="submission" date="2019-12" db="EMBL/GenBank/DDBJ databases">
        <title>Novel species isolated from a subtropical stream in China.</title>
        <authorList>
            <person name="Lu H."/>
        </authorList>
    </citation>
    <scope>NUCLEOTIDE SEQUENCE [LARGE SCALE GENOMIC DNA]</scope>
    <source>
        <strain evidence="6 7">FT94W</strain>
    </source>
</reference>
<dbReference type="InterPro" id="IPR058163">
    <property type="entry name" value="LysR-type_TF_proteobact-type"/>
</dbReference>
<dbReference type="Gene3D" id="3.40.190.290">
    <property type="match status" value="1"/>
</dbReference>